<keyword evidence="1" id="KW-0812">Transmembrane</keyword>
<feature type="transmembrane region" description="Helical" evidence="1">
    <location>
        <begin position="332"/>
        <end position="350"/>
    </location>
</feature>
<feature type="transmembrane region" description="Helical" evidence="1">
    <location>
        <begin position="207"/>
        <end position="226"/>
    </location>
</feature>
<keyword evidence="3" id="KW-1185">Reference proteome</keyword>
<comment type="caution">
    <text evidence="2">The sequence shown here is derived from an EMBL/GenBank/DDBJ whole genome shotgun (WGS) entry which is preliminary data.</text>
</comment>
<evidence type="ECO:0000313" key="3">
    <source>
        <dbReference type="Proteomes" id="UP000322499"/>
    </source>
</evidence>
<proteinExistence type="predicted"/>
<organism evidence="2 3">
    <name type="scientific">Blastococcus xanthinilyticus</name>
    <dbReference type="NCBI Taxonomy" id="1564164"/>
    <lineage>
        <taxon>Bacteria</taxon>
        <taxon>Bacillati</taxon>
        <taxon>Actinomycetota</taxon>
        <taxon>Actinomycetes</taxon>
        <taxon>Geodermatophilales</taxon>
        <taxon>Geodermatophilaceae</taxon>
        <taxon>Blastococcus</taxon>
    </lineage>
</organism>
<keyword evidence="1" id="KW-0472">Membrane</keyword>
<name>A0A5S5D581_9ACTN</name>
<accession>A0A5S5D581</accession>
<feature type="transmembrane region" description="Helical" evidence="1">
    <location>
        <begin position="93"/>
        <end position="116"/>
    </location>
</feature>
<feature type="transmembrane region" description="Helical" evidence="1">
    <location>
        <begin position="362"/>
        <end position="381"/>
    </location>
</feature>
<dbReference type="EMBL" id="VNHW01000002">
    <property type="protein sequence ID" value="TYP89829.1"/>
    <property type="molecule type" value="Genomic_DNA"/>
</dbReference>
<feature type="transmembrane region" description="Helical" evidence="1">
    <location>
        <begin position="419"/>
        <end position="438"/>
    </location>
</feature>
<keyword evidence="1" id="KW-1133">Transmembrane helix</keyword>
<reference evidence="2 3" key="1">
    <citation type="submission" date="2019-07" db="EMBL/GenBank/DDBJ databases">
        <title>Genomic Encyclopedia of Archaeal and Bacterial Type Strains, Phase II (KMG-II): from individual species to whole genera.</title>
        <authorList>
            <person name="Goeker M."/>
        </authorList>
    </citation>
    <scope>NUCLEOTIDE SEQUENCE [LARGE SCALE GENOMIC DNA]</scope>
    <source>
        <strain evidence="2 3">DSM 46842</strain>
    </source>
</reference>
<evidence type="ECO:0000256" key="1">
    <source>
        <dbReference type="SAM" id="Phobius"/>
    </source>
</evidence>
<sequence>MSQTAPSASAAPPRWPGGLWRVQLVSGLLLALAVVLQPPAPAFLYDATKYWGGARALLAGGDVFTAGLLDLRGVLTVLLYLPAAAVTAVAGDAAAGFAVLAENALLVAVIGVVLVPRLVAVWRPATRTTVLVAAVGTGITLAGFAPFPLTDLWAAALLITAVVALDRTGRWWLLLAGAAAGVAFNVRPGSLLTLIALGIAVLVARRLAAGWFALGSALALLPQFVLNLRRGATWLPWPEQTGWLTQLQAADAAYLVRYDTVVAGAASPRRFYCSPGMATALDGDTPGSPGELLTTYLAHLPQAMLFSAQKVGAALHWPLSTPYTAPAPGVDGLFALLVTALAVTGSAVVLTRLVRRGARPRLGTVAAALVWAGALVGLVTSSTETRFALLLVLLGVAGSALLATAALGPDRAATPGRAWVAGTVVAVLAVYALGVTGLQHPVAGEVTPEICAAQ</sequence>
<feature type="transmembrane region" description="Helical" evidence="1">
    <location>
        <begin position="128"/>
        <end position="149"/>
    </location>
</feature>
<feature type="transmembrane region" description="Helical" evidence="1">
    <location>
        <begin position="20"/>
        <end position="44"/>
    </location>
</feature>
<dbReference type="RefSeq" id="WP_166531888.1">
    <property type="nucleotide sequence ID" value="NZ_VNHW01000002.1"/>
</dbReference>
<gene>
    <name evidence="2" type="ORF">BD833_102306</name>
</gene>
<protein>
    <recommendedName>
        <fullName evidence="4">Dolichyl-phosphate-mannose-protein mannosyltransferase</fullName>
    </recommendedName>
</protein>
<feature type="transmembrane region" description="Helical" evidence="1">
    <location>
        <begin position="387"/>
        <end position="407"/>
    </location>
</feature>
<dbReference type="Proteomes" id="UP000322499">
    <property type="component" value="Unassembled WGS sequence"/>
</dbReference>
<feature type="transmembrane region" description="Helical" evidence="1">
    <location>
        <begin position="56"/>
        <end position="81"/>
    </location>
</feature>
<evidence type="ECO:0000313" key="2">
    <source>
        <dbReference type="EMBL" id="TYP89829.1"/>
    </source>
</evidence>
<evidence type="ECO:0008006" key="4">
    <source>
        <dbReference type="Google" id="ProtNLM"/>
    </source>
</evidence>
<dbReference type="AlphaFoldDB" id="A0A5S5D581"/>